<dbReference type="HOGENOM" id="CLU_1048168_0_0_7"/>
<dbReference type="EMBL" id="AZHW01000682">
    <property type="protein sequence ID" value="ETW97288.1"/>
    <property type="molecule type" value="Genomic_DNA"/>
</dbReference>
<evidence type="ECO:0000313" key="1">
    <source>
        <dbReference type="EMBL" id="ETW97288.1"/>
    </source>
</evidence>
<dbReference type="AlphaFoldDB" id="W4LGU6"/>
<gene>
    <name evidence="1" type="ORF">ETSY1_23240</name>
</gene>
<protein>
    <submittedName>
        <fullName evidence="1">Uncharacterized protein</fullName>
    </submittedName>
</protein>
<proteinExistence type="predicted"/>
<evidence type="ECO:0000313" key="2">
    <source>
        <dbReference type="Proteomes" id="UP000019141"/>
    </source>
</evidence>
<dbReference type="InterPro" id="IPR022261">
    <property type="entry name" value="RNP_Burkhold"/>
</dbReference>
<dbReference type="Proteomes" id="UP000019141">
    <property type="component" value="Unassembled WGS sequence"/>
</dbReference>
<name>W4LGU6_ENTF1</name>
<comment type="caution">
    <text evidence="1">The sequence shown here is derived from an EMBL/GenBank/DDBJ whole genome shotgun (WGS) entry which is preliminary data.</text>
</comment>
<keyword evidence="2" id="KW-1185">Reference proteome</keyword>
<dbReference type="PATRIC" id="fig|1429438.4.peg.4474"/>
<accession>W4LGU6</accession>
<reference evidence="1 2" key="1">
    <citation type="journal article" date="2014" name="Nature">
        <title>An environmental bacterial taxon with a large and distinct metabolic repertoire.</title>
        <authorList>
            <person name="Wilson M.C."/>
            <person name="Mori T."/>
            <person name="Ruckert C."/>
            <person name="Uria A.R."/>
            <person name="Helf M.J."/>
            <person name="Takada K."/>
            <person name="Gernert C."/>
            <person name="Steffens U.A."/>
            <person name="Heycke N."/>
            <person name="Schmitt S."/>
            <person name="Rinke C."/>
            <person name="Helfrich E.J."/>
            <person name="Brachmann A.O."/>
            <person name="Gurgui C."/>
            <person name="Wakimoto T."/>
            <person name="Kracht M."/>
            <person name="Crusemann M."/>
            <person name="Hentschel U."/>
            <person name="Abe I."/>
            <person name="Matsunaga S."/>
            <person name="Kalinowski J."/>
            <person name="Takeyama H."/>
            <person name="Piel J."/>
        </authorList>
    </citation>
    <scope>NUCLEOTIDE SEQUENCE [LARGE SCALE GENOMIC DNA]</scope>
    <source>
        <strain evidence="2">TSY1</strain>
    </source>
</reference>
<organism evidence="1 2">
    <name type="scientific">Entotheonella factor</name>
    <dbReference type="NCBI Taxonomy" id="1429438"/>
    <lineage>
        <taxon>Bacteria</taxon>
        <taxon>Pseudomonadati</taxon>
        <taxon>Nitrospinota/Tectimicrobiota group</taxon>
        <taxon>Candidatus Tectimicrobiota</taxon>
        <taxon>Candidatus Entotheonellia</taxon>
        <taxon>Candidatus Entotheonellales</taxon>
        <taxon>Candidatus Entotheonellaceae</taxon>
        <taxon>Candidatus Entotheonella</taxon>
    </lineage>
</organism>
<dbReference type="NCBIfam" id="TIGR03795">
    <property type="entry name" value="RNP_Burkhold"/>
    <property type="match status" value="2"/>
</dbReference>
<sequence>MSNHLMEFRLAYLRAIAKGWQDDGFCQELLSSQNVFNILEKEFGFQSPWPYLTFRLVKNESVWQPVMTGSWTSQGPPDQFHIQLPAPHLIDTQHQAEALAAYYQAFPTLFGPINHLELPDAGAGEAGSLENVGGASTAFLDFGAVVFNALALSWKDSDFKAFLSDPESGLPALEKYLRFNNPWNVNIVFTFSDQFKWSSSAGRWVDAPCNRIDLNFPNPPEDENLFPIALVAYNNTGAQYPFTCDCL</sequence>